<gene>
    <name evidence="1" type="ORF">JOF56_006852</name>
</gene>
<sequence length="236" mass="25628">MSVLTIQGPAERGRVPERFDIPEGGNGTFGACACTRCALDIRIVADSPLQFRGEVTGGRSVWWIANLSDYEPLSVSDVDDTGSATVRPGDRLPFGFDMAIVRPLRAAKALSVTVFAAAAPASKPRTGSCPEIWQDEQAYLDPRSRYFSVLEILYRPHTVGGPIPTSADIAVELDLSPRAVDAHIDYLIARLGIPAPARRSAGWKRSALVAYVHARGLDMLRRGRLTRSTQARKVLS</sequence>
<dbReference type="Proteomes" id="UP001519332">
    <property type="component" value="Unassembled WGS sequence"/>
</dbReference>
<keyword evidence="2" id="KW-1185">Reference proteome</keyword>
<name>A0ABS4TPY9_9PSEU</name>
<protein>
    <recommendedName>
        <fullName evidence="3">FHA domain-containing protein</fullName>
    </recommendedName>
</protein>
<evidence type="ECO:0000313" key="1">
    <source>
        <dbReference type="EMBL" id="MBP2326467.1"/>
    </source>
</evidence>
<organism evidence="1 2">
    <name type="scientific">Kibdelosporangium banguiense</name>
    <dbReference type="NCBI Taxonomy" id="1365924"/>
    <lineage>
        <taxon>Bacteria</taxon>
        <taxon>Bacillati</taxon>
        <taxon>Actinomycetota</taxon>
        <taxon>Actinomycetes</taxon>
        <taxon>Pseudonocardiales</taxon>
        <taxon>Pseudonocardiaceae</taxon>
        <taxon>Kibdelosporangium</taxon>
    </lineage>
</organism>
<dbReference type="EMBL" id="JAGINW010000001">
    <property type="protein sequence ID" value="MBP2326467.1"/>
    <property type="molecule type" value="Genomic_DNA"/>
</dbReference>
<proteinExistence type="predicted"/>
<reference evidence="1 2" key="1">
    <citation type="submission" date="2021-03" db="EMBL/GenBank/DDBJ databases">
        <title>Sequencing the genomes of 1000 actinobacteria strains.</title>
        <authorList>
            <person name="Klenk H.-P."/>
        </authorList>
    </citation>
    <scope>NUCLEOTIDE SEQUENCE [LARGE SCALE GENOMIC DNA]</scope>
    <source>
        <strain evidence="1 2">DSM 46670</strain>
    </source>
</reference>
<accession>A0ABS4TPY9</accession>
<evidence type="ECO:0000313" key="2">
    <source>
        <dbReference type="Proteomes" id="UP001519332"/>
    </source>
</evidence>
<comment type="caution">
    <text evidence="1">The sequence shown here is derived from an EMBL/GenBank/DDBJ whole genome shotgun (WGS) entry which is preliminary data.</text>
</comment>
<evidence type="ECO:0008006" key="3">
    <source>
        <dbReference type="Google" id="ProtNLM"/>
    </source>
</evidence>
<dbReference type="RefSeq" id="WP_209643530.1">
    <property type="nucleotide sequence ID" value="NZ_JAGINW010000001.1"/>
</dbReference>